<gene>
    <name evidence="6" type="ORF">Sradi_3576900</name>
</gene>
<sequence length="459" mass="52861">MACFERASPALREILFKIHRAERPLEIDHHVHEFGSVHYHVQSSVSDQPYTYISISTPLLSQGLPTSSELPQHTLEMVRGIYPDVVEIVEPPREGYQLTLKINLARIPHGKASSKMITDISSVQAVILSSQLKEILRNVDSYEVSRGLYKPIKLIYHPREPFFVIKQPAKITAVFPMRFKETEDVIIATAFFQELMDVGSSGACTKAPHCIWSPIPPPELRGEPIQDLSTNCGFVSFDITSRHVEGKKLDKTVWNLLNFYAFVKYHVKPLQTAELEEDQPVKKKAKAGFSLNVRAKISGPGCRRVRKWISASKSKILKRKYDFTNKIKRIRSRIKIHGFSRFRRRWLTMPKFSPVTRNKELRRRSTSKTMMQDSEPKSCFGPSTRTKLKNGTTTTYMIEIKVFTRTAPRSYCNIKVLTLKLLEKIIFRNYDFIQIGYHYGSTMYHITGREFQSTRGSKK</sequence>
<evidence type="ECO:0000256" key="2">
    <source>
        <dbReference type="ARBA" id="ARBA00007192"/>
    </source>
</evidence>
<dbReference type="GO" id="GO:0051015">
    <property type="term" value="F:actin filament binding"/>
    <property type="evidence" value="ECO:0007669"/>
    <property type="project" value="TreeGrafter"/>
</dbReference>
<dbReference type="GO" id="GO:0030041">
    <property type="term" value="P:actin filament polymerization"/>
    <property type="evidence" value="ECO:0007669"/>
    <property type="project" value="InterPro"/>
</dbReference>
<keyword evidence="4" id="KW-0009">Actin-binding</keyword>
<comment type="similarity">
    <text evidence="2">Belongs to the ARPC2 family.</text>
</comment>
<evidence type="ECO:0000256" key="5">
    <source>
        <dbReference type="ARBA" id="ARBA00023212"/>
    </source>
</evidence>
<protein>
    <submittedName>
        <fullName evidence="6">Actin-related protein 2/3 complex subunitB</fullName>
    </submittedName>
</protein>
<dbReference type="GO" id="GO:0005885">
    <property type="term" value="C:Arp2/3 protein complex"/>
    <property type="evidence" value="ECO:0007669"/>
    <property type="project" value="InterPro"/>
</dbReference>
<reference evidence="6" key="2">
    <citation type="journal article" date="2024" name="Plant">
        <title>Genomic evolution and insights into agronomic trait innovations of Sesamum species.</title>
        <authorList>
            <person name="Miao H."/>
            <person name="Wang L."/>
            <person name="Qu L."/>
            <person name="Liu H."/>
            <person name="Sun Y."/>
            <person name="Le M."/>
            <person name="Wang Q."/>
            <person name="Wei S."/>
            <person name="Zheng Y."/>
            <person name="Lin W."/>
            <person name="Duan Y."/>
            <person name="Cao H."/>
            <person name="Xiong S."/>
            <person name="Wang X."/>
            <person name="Wei L."/>
            <person name="Li C."/>
            <person name="Ma Q."/>
            <person name="Ju M."/>
            <person name="Zhao R."/>
            <person name="Li G."/>
            <person name="Mu C."/>
            <person name="Tian Q."/>
            <person name="Mei H."/>
            <person name="Zhang T."/>
            <person name="Gao T."/>
            <person name="Zhang H."/>
        </authorList>
    </citation>
    <scope>NUCLEOTIDE SEQUENCE</scope>
    <source>
        <strain evidence="6">G02</strain>
    </source>
</reference>
<evidence type="ECO:0000256" key="4">
    <source>
        <dbReference type="ARBA" id="ARBA00023203"/>
    </source>
</evidence>
<proteinExistence type="inferred from homology"/>
<dbReference type="GO" id="GO:0005200">
    <property type="term" value="F:structural constituent of cytoskeleton"/>
    <property type="evidence" value="ECO:0007669"/>
    <property type="project" value="TreeGrafter"/>
</dbReference>
<dbReference type="Gene3D" id="3.30.1460.20">
    <property type="match status" value="2"/>
</dbReference>
<comment type="subcellular location">
    <subcellularLocation>
        <location evidence="1">Cytoplasm</location>
        <location evidence="1">Cytoskeleton</location>
    </subcellularLocation>
</comment>
<accession>A0AAW2QGF6</accession>
<dbReference type="InterPro" id="IPR034666">
    <property type="entry name" value="ARPC2/4"/>
</dbReference>
<evidence type="ECO:0000313" key="6">
    <source>
        <dbReference type="EMBL" id="KAL0366868.1"/>
    </source>
</evidence>
<dbReference type="PANTHER" id="PTHR12058:SF1">
    <property type="entry name" value="ACTIN-RELATED PROTEIN 2_3 COMPLEX SUBUNIT 2B"/>
    <property type="match status" value="1"/>
</dbReference>
<comment type="caution">
    <text evidence="6">The sequence shown here is derived from an EMBL/GenBank/DDBJ whole genome shotgun (WGS) entry which is preliminary data.</text>
</comment>
<organism evidence="6">
    <name type="scientific">Sesamum radiatum</name>
    <name type="common">Black benniseed</name>
    <dbReference type="NCBI Taxonomy" id="300843"/>
    <lineage>
        <taxon>Eukaryota</taxon>
        <taxon>Viridiplantae</taxon>
        <taxon>Streptophyta</taxon>
        <taxon>Embryophyta</taxon>
        <taxon>Tracheophyta</taxon>
        <taxon>Spermatophyta</taxon>
        <taxon>Magnoliopsida</taxon>
        <taxon>eudicotyledons</taxon>
        <taxon>Gunneridae</taxon>
        <taxon>Pentapetalae</taxon>
        <taxon>asterids</taxon>
        <taxon>lamiids</taxon>
        <taxon>Lamiales</taxon>
        <taxon>Pedaliaceae</taxon>
        <taxon>Sesamum</taxon>
    </lineage>
</organism>
<dbReference type="InterPro" id="IPR007188">
    <property type="entry name" value="ARPC2"/>
</dbReference>
<reference evidence="6" key="1">
    <citation type="submission" date="2020-06" db="EMBL/GenBank/DDBJ databases">
        <authorList>
            <person name="Li T."/>
            <person name="Hu X."/>
            <person name="Zhang T."/>
            <person name="Song X."/>
            <person name="Zhang H."/>
            <person name="Dai N."/>
            <person name="Sheng W."/>
            <person name="Hou X."/>
            <person name="Wei L."/>
        </authorList>
    </citation>
    <scope>NUCLEOTIDE SEQUENCE</scope>
    <source>
        <strain evidence="6">G02</strain>
        <tissue evidence="6">Leaf</tissue>
    </source>
</reference>
<evidence type="ECO:0000256" key="3">
    <source>
        <dbReference type="ARBA" id="ARBA00022490"/>
    </source>
</evidence>
<keyword evidence="3" id="KW-0963">Cytoplasm</keyword>
<keyword evidence="5" id="KW-0206">Cytoskeleton</keyword>
<dbReference type="AlphaFoldDB" id="A0AAW2QGF6"/>
<name>A0AAW2QGF6_SESRA</name>
<evidence type="ECO:0000256" key="1">
    <source>
        <dbReference type="ARBA" id="ARBA00004245"/>
    </source>
</evidence>
<dbReference type="PANTHER" id="PTHR12058">
    <property type="entry name" value="ARP2/3 COMPLEX 34 KDA SUBUNIT"/>
    <property type="match status" value="1"/>
</dbReference>
<dbReference type="Pfam" id="PF04045">
    <property type="entry name" value="P34-Arc"/>
    <property type="match status" value="1"/>
</dbReference>
<dbReference type="GO" id="GO:0034314">
    <property type="term" value="P:Arp2/3 complex-mediated actin nucleation"/>
    <property type="evidence" value="ECO:0007669"/>
    <property type="project" value="InterPro"/>
</dbReference>
<dbReference type="SUPFAM" id="SSF69645">
    <property type="entry name" value="Arp2/3 complex subunits"/>
    <property type="match status" value="2"/>
</dbReference>
<dbReference type="EMBL" id="JACGWJ010000015">
    <property type="protein sequence ID" value="KAL0366868.1"/>
    <property type="molecule type" value="Genomic_DNA"/>
</dbReference>